<evidence type="ECO:0000313" key="3">
    <source>
        <dbReference type="EMBL" id="CAK4019453.1"/>
    </source>
</evidence>
<accession>A0AAI8YZ85</accession>
<feature type="compositionally biased region" description="Basic and acidic residues" evidence="1">
    <location>
        <begin position="8"/>
        <end position="17"/>
    </location>
</feature>
<protein>
    <recommendedName>
        <fullName evidence="2">PD-(D/E)XK nuclease-like domain-containing protein</fullName>
    </recommendedName>
</protein>
<evidence type="ECO:0000313" key="4">
    <source>
        <dbReference type="Proteomes" id="UP001296104"/>
    </source>
</evidence>
<dbReference type="AlphaFoldDB" id="A0AAI8YZ85"/>
<reference evidence="3" key="1">
    <citation type="submission" date="2023-11" db="EMBL/GenBank/DDBJ databases">
        <authorList>
            <person name="Alioto T."/>
            <person name="Alioto T."/>
            <person name="Gomez Garrido J."/>
        </authorList>
    </citation>
    <scope>NUCLEOTIDE SEQUENCE</scope>
</reference>
<keyword evidence="4" id="KW-1185">Reference proteome</keyword>
<name>A0AAI8YZ85_9PEZI</name>
<feature type="region of interest" description="Disordered" evidence="1">
    <location>
        <begin position="1"/>
        <end position="112"/>
    </location>
</feature>
<dbReference type="InterPro" id="IPR046797">
    <property type="entry name" value="PDDEXK_12"/>
</dbReference>
<sequence length="436" mass="49064">MSIIHTPPTDHDEHESWPDSPPRGRTLVRGTPGRKRKRPYHDDLEYQHGIDMSTAATSIEPEKRRCIEPTPPQSISSRVGDRPPHWDTANAASRERTADLSPGRRSSPVRKQLNSLPTAVPSIIVKQGNITNHECQEAQDLQRKLAYAAFGARVPQAFREQLQQEDNIMLDAFSQDMPPELCTPELLCSVRYIYRTAAACAGYNKDENSWVRVVESVLKTVIYGQCLDWIEDDTQETWQVHSIQSQNIHSRFMLKTNVMSLQKKSDVAITYSPLSPAIRELRAEMIKQDVGMSHFSDAFTEFVPVGFLVEVKSQSGSMDEAELQIAVCAAAAIAYLDLLRPAEQDTPQEKPPVTLGWTVCGHDWKLWIAWQGEEKAVHVRGINLGSALGSIGTSGLGNIFALICVLRRAIQWLDEEYMPVYTRLARRSLGMEPQYE</sequence>
<organism evidence="3 4">
    <name type="scientific">Lecanosticta acicola</name>
    <dbReference type="NCBI Taxonomy" id="111012"/>
    <lineage>
        <taxon>Eukaryota</taxon>
        <taxon>Fungi</taxon>
        <taxon>Dikarya</taxon>
        <taxon>Ascomycota</taxon>
        <taxon>Pezizomycotina</taxon>
        <taxon>Dothideomycetes</taxon>
        <taxon>Dothideomycetidae</taxon>
        <taxon>Mycosphaerellales</taxon>
        <taxon>Mycosphaerellaceae</taxon>
        <taxon>Lecanosticta</taxon>
    </lineage>
</organism>
<comment type="caution">
    <text evidence="3">The sequence shown here is derived from an EMBL/GenBank/DDBJ whole genome shotgun (WGS) entry which is preliminary data.</text>
</comment>
<evidence type="ECO:0000259" key="2">
    <source>
        <dbReference type="Pfam" id="PF20516"/>
    </source>
</evidence>
<dbReference type="EMBL" id="CAVMBE010000026">
    <property type="protein sequence ID" value="CAK4019453.1"/>
    <property type="molecule type" value="Genomic_DNA"/>
</dbReference>
<gene>
    <name evidence="3" type="ORF">LECACI_7A004697</name>
</gene>
<proteinExistence type="predicted"/>
<dbReference type="Pfam" id="PF20516">
    <property type="entry name" value="PDDEXK_12"/>
    <property type="match status" value="1"/>
</dbReference>
<dbReference type="Proteomes" id="UP001296104">
    <property type="component" value="Unassembled WGS sequence"/>
</dbReference>
<feature type="domain" description="PD-(D/E)XK nuclease-like" evidence="2">
    <location>
        <begin position="179"/>
        <end position="417"/>
    </location>
</feature>
<evidence type="ECO:0000256" key="1">
    <source>
        <dbReference type="SAM" id="MobiDB-lite"/>
    </source>
</evidence>